<sequence>MCVIVGTAPIIYPIE</sequence>
<evidence type="ECO:0000313" key="1">
    <source>
        <dbReference type="EMBL" id="MBW99079.1"/>
    </source>
</evidence>
<dbReference type="EMBL" id="GGEC01018596">
    <property type="protein sequence ID" value="MBW99079.1"/>
    <property type="molecule type" value="Transcribed_RNA"/>
</dbReference>
<proteinExistence type="predicted"/>
<name>A0A2P2K055_RHIMU</name>
<protein>
    <submittedName>
        <fullName evidence="1">Uncharacterized protein</fullName>
    </submittedName>
</protein>
<organism evidence="1">
    <name type="scientific">Rhizophora mucronata</name>
    <name type="common">Asiatic mangrove</name>
    <dbReference type="NCBI Taxonomy" id="61149"/>
    <lineage>
        <taxon>Eukaryota</taxon>
        <taxon>Viridiplantae</taxon>
        <taxon>Streptophyta</taxon>
        <taxon>Embryophyta</taxon>
        <taxon>Tracheophyta</taxon>
        <taxon>Spermatophyta</taxon>
        <taxon>Magnoliopsida</taxon>
        <taxon>eudicotyledons</taxon>
        <taxon>Gunneridae</taxon>
        <taxon>Pentapetalae</taxon>
        <taxon>rosids</taxon>
        <taxon>fabids</taxon>
        <taxon>Malpighiales</taxon>
        <taxon>Rhizophoraceae</taxon>
        <taxon>Rhizophora</taxon>
    </lineage>
</organism>
<reference evidence="1" key="1">
    <citation type="submission" date="2018-02" db="EMBL/GenBank/DDBJ databases">
        <title>Rhizophora mucronata_Transcriptome.</title>
        <authorList>
            <person name="Meera S.P."/>
            <person name="Sreeshan A."/>
            <person name="Augustine A."/>
        </authorList>
    </citation>
    <scope>NUCLEOTIDE SEQUENCE</scope>
    <source>
        <tissue evidence="1">Leaf</tissue>
    </source>
</reference>
<accession>A0A2P2K055</accession>